<dbReference type="Proteomes" id="UP000198426">
    <property type="component" value="Unassembled WGS sequence"/>
</dbReference>
<organism evidence="2 3">
    <name type="scientific">Tropicimonas sediminicola</name>
    <dbReference type="NCBI Taxonomy" id="1031541"/>
    <lineage>
        <taxon>Bacteria</taxon>
        <taxon>Pseudomonadati</taxon>
        <taxon>Pseudomonadota</taxon>
        <taxon>Alphaproteobacteria</taxon>
        <taxon>Rhodobacterales</taxon>
        <taxon>Roseobacteraceae</taxon>
        <taxon>Tropicimonas</taxon>
    </lineage>
</organism>
<dbReference type="RefSeq" id="WP_089235622.1">
    <property type="nucleotide sequence ID" value="NZ_FZOY01000021.1"/>
</dbReference>
<gene>
    <name evidence="2" type="ORF">SAMN05421757_12111</name>
</gene>
<accession>A0A239MJ87</accession>
<proteinExistence type="predicted"/>
<dbReference type="EMBL" id="FZOY01000021">
    <property type="protein sequence ID" value="SNT42154.1"/>
    <property type="molecule type" value="Genomic_DNA"/>
</dbReference>
<dbReference type="OrthoDB" id="5514977at2"/>
<name>A0A239MJ87_9RHOB</name>
<keyword evidence="3" id="KW-1185">Reference proteome</keyword>
<sequence length="128" mass="13599">MNTPEWLKPGIKGALIGAVFVSIVGFTWGGWVTGGTARDRAMEMSRDDVVSAMVPVCLDIARTDPERVEKLATIRAASTYQRREALMKAGWATVPGAEAPDREIAQACLASLELNGTPESAPPAVDEG</sequence>
<evidence type="ECO:0000313" key="2">
    <source>
        <dbReference type="EMBL" id="SNT42154.1"/>
    </source>
</evidence>
<keyword evidence="1" id="KW-0812">Transmembrane</keyword>
<evidence type="ECO:0000313" key="3">
    <source>
        <dbReference type="Proteomes" id="UP000198426"/>
    </source>
</evidence>
<evidence type="ECO:0000256" key="1">
    <source>
        <dbReference type="SAM" id="Phobius"/>
    </source>
</evidence>
<keyword evidence="1" id="KW-0472">Membrane</keyword>
<feature type="transmembrane region" description="Helical" evidence="1">
    <location>
        <begin position="14"/>
        <end position="34"/>
    </location>
</feature>
<keyword evidence="1" id="KW-1133">Transmembrane helix</keyword>
<dbReference type="AlphaFoldDB" id="A0A239MJ87"/>
<reference evidence="2 3" key="1">
    <citation type="submission" date="2017-06" db="EMBL/GenBank/DDBJ databases">
        <authorList>
            <person name="Kim H.J."/>
            <person name="Triplett B.A."/>
        </authorList>
    </citation>
    <scope>NUCLEOTIDE SEQUENCE [LARGE SCALE GENOMIC DNA]</scope>
    <source>
        <strain evidence="2 3">DSM 29339</strain>
    </source>
</reference>
<protein>
    <submittedName>
        <fullName evidence="2">Uncharacterized protein</fullName>
    </submittedName>
</protein>